<accession>A0ACC1LAR5</accession>
<proteinExistence type="predicted"/>
<gene>
    <name evidence="1" type="ORF">H4R21_001858</name>
</gene>
<dbReference type="Proteomes" id="UP001140087">
    <property type="component" value="Unassembled WGS sequence"/>
</dbReference>
<sequence>MLGSPYLYKGVLAGVFDVRCGGIGSGLNNAAVFLAHSGVVDGKTNPFQRAFGFTAQNTWDVINQYVGKLWPAREDCTNVDEFKARVFSGLLVQCDGYRVGTVHRIFCPLAVMRFLARLRQVKTSEEVSFKGFRFWEETGRLTMIRSIKADSLVDLQRYLSHLTAAFHRQQEFQRNDPAMVQLESASSLDDNMIAQIASQPSEQNELAYGDDTEAQLVEICTAERVGVVDDLDVGEELTAATVMQLLYQAGYLVPVSDGRMAIPSEGVLSDLEAFYKKLKLVYNLRGNIGDYMARQMGVSDCDMGSFAASMRVSFGPLHELGEKTKESTYEMHVCQFLATFIPAGYMVFSQVKESTGISDTHMYTGPGATTDTPTCFIFEFKNYDGVALPKNAKRMTIAHRAWVAKRLWQRAKDSIEQIDDRYFKSATHNLAGFKRVLLFGMALWKNRFVMIVTQRRKHQVAKDDVSWPQEAFTRDDGVDDVGDIQGLDYADLGDDLSPDASDVRTFVRGGHFIAITI</sequence>
<dbReference type="EMBL" id="JANBUN010000423">
    <property type="protein sequence ID" value="KAJ2803885.1"/>
    <property type="molecule type" value="Genomic_DNA"/>
</dbReference>
<evidence type="ECO:0000313" key="1">
    <source>
        <dbReference type="EMBL" id="KAJ2803885.1"/>
    </source>
</evidence>
<keyword evidence="2" id="KW-1185">Reference proteome</keyword>
<organism evidence="1 2">
    <name type="scientific">Coemansia helicoidea</name>
    <dbReference type="NCBI Taxonomy" id="1286919"/>
    <lineage>
        <taxon>Eukaryota</taxon>
        <taxon>Fungi</taxon>
        <taxon>Fungi incertae sedis</taxon>
        <taxon>Zoopagomycota</taxon>
        <taxon>Kickxellomycotina</taxon>
        <taxon>Kickxellomycetes</taxon>
        <taxon>Kickxellales</taxon>
        <taxon>Kickxellaceae</taxon>
        <taxon>Coemansia</taxon>
    </lineage>
</organism>
<protein>
    <submittedName>
        <fullName evidence="1">Uncharacterized protein</fullName>
    </submittedName>
</protein>
<name>A0ACC1LAR5_9FUNG</name>
<comment type="caution">
    <text evidence="1">The sequence shown here is derived from an EMBL/GenBank/DDBJ whole genome shotgun (WGS) entry which is preliminary data.</text>
</comment>
<evidence type="ECO:0000313" key="2">
    <source>
        <dbReference type="Proteomes" id="UP001140087"/>
    </source>
</evidence>
<reference evidence="1" key="1">
    <citation type="submission" date="2022-07" db="EMBL/GenBank/DDBJ databases">
        <title>Phylogenomic reconstructions and comparative analyses of Kickxellomycotina fungi.</title>
        <authorList>
            <person name="Reynolds N.K."/>
            <person name="Stajich J.E."/>
            <person name="Barry K."/>
            <person name="Grigoriev I.V."/>
            <person name="Crous P."/>
            <person name="Smith M.E."/>
        </authorList>
    </citation>
    <scope>NUCLEOTIDE SEQUENCE</scope>
    <source>
        <strain evidence="1">BCRC 34780</strain>
    </source>
</reference>